<evidence type="ECO:0000313" key="1">
    <source>
        <dbReference type="EnsemblPlants" id="OB11G20380.1"/>
    </source>
</evidence>
<dbReference type="EnsemblPlants" id="OB11G20380.1">
    <property type="protein sequence ID" value="OB11G20380.1"/>
    <property type="gene ID" value="OB11G20380"/>
</dbReference>
<organism evidence="1">
    <name type="scientific">Oryza brachyantha</name>
    <name type="common">malo sina</name>
    <dbReference type="NCBI Taxonomy" id="4533"/>
    <lineage>
        <taxon>Eukaryota</taxon>
        <taxon>Viridiplantae</taxon>
        <taxon>Streptophyta</taxon>
        <taxon>Embryophyta</taxon>
        <taxon>Tracheophyta</taxon>
        <taxon>Spermatophyta</taxon>
        <taxon>Magnoliopsida</taxon>
        <taxon>Liliopsida</taxon>
        <taxon>Poales</taxon>
        <taxon>Poaceae</taxon>
        <taxon>BOP clade</taxon>
        <taxon>Oryzoideae</taxon>
        <taxon>Oryzeae</taxon>
        <taxon>Oryzinae</taxon>
        <taxon>Oryza</taxon>
    </lineage>
</organism>
<accession>J3N8A2</accession>
<dbReference type="Gramene" id="OB11G20380.1">
    <property type="protein sequence ID" value="OB11G20380.1"/>
    <property type="gene ID" value="OB11G20380"/>
</dbReference>
<reference evidence="1" key="1">
    <citation type="journal article" date="2013" name="Nat. Commun.">
        <title>Whole-genome sequencing of Oryza brachyantha reveals mechanisms underlying Oryza genome evolution.</title>
        <authorList>
            <person name="Chen J."/>
            <person name="Huang Q."/>
            <person name="Gao D."/>
            <person name="Wang J."/>
            <person name="Lang Y."/>
            <person name="Liu T."/>
            <person name="Li B."/>
            <person name="Bai Z."/>
            <person name="Luis Goicoechea J."/>
            <person name="Liang C."/>
            <person name="Chen C."/>
            <person name="Zhang W."/>
            <person name="Sun S."/>
            <person name="Liao Y."/>
            <person name="Zhang X."/>
            <person name="Yang L."/>
            <person name="Song C."/>
            <person name="Wang M."/>
            <person name="Shi J."/>
            <person name="Liu G."/>
            <person name="Liu J."/>
            <person name="Zhou H."/>
            <person name="Zhou W."/>
            <person name="Yu Q."/>
            <person name="An N."/>
            <person name="Chen Y."/>
            <person name="Cai Q."/>
            <person name="Wang B."/>
            <person name="Liu B."/>
            <person name="Min J."/>
            <person name="Huang Y."/>
            <person name="Wu H."/>
            <person name="Li Z."/>
            <person name="Zhang Y."/>
            <person name="Yin Y."/>
            <person name="Song W."/>
            <person name="Jiang J."/>
            <person name="Jackson S.A."/>
            <person name="Wing R.A."/>
            <person name="Wang J."/>
            <person name="Chen M."/>
        </authorList>
    </citation>
    <scope>NUCLEOTIDE SEQUENCE [LARGE SCALE GENOMIC DNA]</scope>
    <source>
        <strain evidence="1">cv. IRGC 101232</strain>
    </source>
</reference>
<reference evidence="1" key="2">
    <citation type="submission" date="2013-04" db="UniProtKB">
        <authorList>
            <consortium name="EnsemblPlants"/>
        </authorList>
    </citation>
    <scope>IDENTIFICATION</scope>
</reference>
<dbReference type="Proteomes" id="UP000006038">
    <property type="component" value="Chromosome 11"/>
</dbReference>
<proteinExistence type="predicted"/>
<keyword evidence="2" id="KW-1185">Reference proteome</keyword>
<evidence type="ECO:0000313" key="2">
    <source>
        <dbReference type="Proteomes" id="UP000006038"/>
    </source>
</evidence>
<protein>
    <submittedName>
        <fullName evidence="1">Uncharacterized protein</fullName>
    </submittedName>
</protein>
<name>J3N8A2_ORYBR</name>
<sequence>MHVRSSSACFPQSKQLLESLNLKNRFNYPKAKAVNWCIRNTLRNSVSLIFVTDAVILIIFFRSCTCYWTSTKTVANDASNVYATYYSDPF</sequence>
<dbReference type="HOGENOM" id="CLU_2444366_0_0_1"/>
<dbReference type="AlphaFoldDB" id="J3N8A2"/>